<organism evidence="1">
    <name type="scientific">Oryza sativa subsp. japonica</name>
    <name type="common">Rice</name>
    <dbReference type="NCBI Taxonomy" id="39947"/>
    <lineage>
        <taxon>Eukaryota</taxon>
        <taxon>Viridiplantae</taxon>
        <taxon>Streptophyta</taxon>
        <taxon>Embryophyta</taxon>
        <taxon>Tracheophyta</taxon>
        <taxon>Spermatophyta</taxon>
        <taxon>Magnoliopsida</taxon>
        <taxon>Liliopsida</taxon>
        <taxon>Poales</taxon>
        <taxon>Poaceae</taxon>
        <taxon>BOP clade</taxon>
        <taxon>Oryzoideae</taxon>
        <taxon>Oryzeae</taxon>
        <taxon>Oryzinae</taxon>
        <taxon>Oryza</taxon>
        <taxon>Oryza sativa</taxon>
    </lineage>
</organism>
<sequence>MAAAASSEEPAHAAQVPPLRPRGLPLVLVALPLAPPPPPMLVRPPPRRPSVTPMRLATQSMARTSVQTGSNDDDRLIFCLVVI</sequence>
<protein>
    <submittedName>
        <fullName evidence="1">Uncharacterized protein</fullName>
    </submittedName>
</protein>
<evidence type="ECO:0000313" key="1">
    <source>
        <dbReference type="EMBL" id="BAD53021.1"/>
    </source>
</evidence>
<accession>Q5ZBR0</accession>
<dbReference type="AlphaFoldDB" id="Q5ZBR0"/>
<dbReference type="Proteomes" id="UP000817658">
    <property type="component" value="Chromosome 1"/>
</dbReference>
<reference evidence="1" key="1">
    <citation type="journal article" date="2002" name="Nature">
        <title>The genome sequence and structure of rice chromosome 1.</title>
        <authorList>
            <person name="Sasaki T."/>
            <person name="Matsumoto T."/>
            <person name="Yamamoto K."/>
            <person name="Sakata K."/>
            <person name="Baba T."/>
            <person name="Katayose Y."/>
            <person name="Wu J."/>
            <person name="Niimura Y."/>
            <person name="Cheng Z."/>
            <person name="Nagamura Y."/>
            <person name="Antonio B.A."/>
            <person name="Kanamori H."/>
            <person name="Hosokawa S."/>
            <person name="Masukawa M."/>
            <person name="Arikawa K."/>
            <person name="Chiden Y."/>
            <person name="Hayashi M."/>
            <person name="Okamoto M."/>
            <person name="Ando T."/>
            <person name="Aoki H."/>
            <person name="Arita K."/>
            <person name="Hamada M."/>
            <person name="Harada C."/>
            <person name="Hijishita S."/>
            <person name="Honda M."/>
            <person name="Ichikawa Y."/>
            <person name="Idonuma A."/>
            <person name="Iijima M."/>
            <person name="Ikeda M."/>
            <person name="Ikeno M."/>
            <person name="Itoh S."/>
            <person name="Itoh T."/>
            <person name="Itoh Y."/>
            <person name="Itoh Y."/>
            <person name="Iwabuchi A."/>
            <person name="Kamiya K."/>
            <person name="Karasawa W."/>
            <person name="Katagiri S."/>
            <person name="Kikuta A."/>
            <person name="Kobayashi N."/>
            <person name="Kono I."/>
            <person name="Machita K."/>
            <person name="Maehara T."/>
            <person name="Mizuno H."/>
            <person name="Mizubayashi T."/>
            <person name="Mukai Y."/>
            <person name="Nagasaki H."/>
            <person name="Nakashima M."/>
            <person name="Nakama Y."/>
            <person name="Nakamichi Y."/>
            <person name="Nakamura M."/>
            <person name="Namiki N."/>
            <person name="Negishi M."/>
            <person name="Ohta I."/>
            <person name="Ono N."/>
            <person name="Saji S."/>
            <person name="Sakai K."/>
            <person name="Shibata M."/>
            <person name="Shimokawa T."/>
            <person name="Shomura A."/>
            <person name="Song J."/>
            <person name="Takazaki Y."/>
            <person name="Terasawa K."/>
            <person name="Tsuji K."/>
            <person name="Waki K."/>
            <person name="Yamagata H."/>
            <person name="Yamane H."/>
            <person name="Yoshiki S."/>
            <person name="Yoshihara R."/>
            <person name="Yukawa K."/>
            <person name="Zhong H."/>
            <person name="Iwama H."/>
            <person name="Endo T."/>
            <person name="Ito H."/>
            <person name="Hahn J.H."/>
            <person name="Kim H.I."/>
            <person name="Eun M.Y."/>
            <person name="Yano M."/>
            <person name="Jiang J."/>
            <person name="Gojobori T."/>
        </authorList>
    </citation>
    <scope>NUCLEOTIDE SEQUENCE [LARGE SCALE GENOMIC DNA]</scope>
</reference>
<dbReference type="EMBL" id="AP003299">
    <property type="protein sequence ID" value="BAD53021.1"/>
    <property type="molecule type" value="Genomic_DNA"/>
</dbReference>
<name>Q5ZBR0_ORYSJ</name>
<gene>
    <name evidence="1" type="primary">P0699H05.18</name>
</gene>
<proteinExistence type="predicted"/>